<dbReference type="PANTHER" id="PTHR36617">
    <property type="entry name" value="PROTEIN, PUTATIVE-RELATED"/>
    <property type="match status" value="1"/>
</dbReference>
<proteinExistence type="predicted"/>
<evidence type="ECO:0000259" key="1">
    <source>
        <dbReference type="Pfam" id="PF13966"/>
    </source>
</evidence>
<reference evidence="2" key="1">
    <citation type="submission" date="2019-03" db="EMBL/GenBank/DDBJ databases">
        <authorList>
            <person name="Mank J."/>
            <person name="Almeida P."/>
        </authorList>
    </citation>
    <scope>NUCLEOTIDE SEQUENCE</scope>
    <source>
        <strain evidence="2">78183</strain>
    </source>
</reference>
<name>A0A6N2N1I9_SALVM</name>
<feature type="domain" description="Reverse transcriptase zinc-binding" evidence="1">
    <location>
        <begin position="158"/>
        <end position="244"/>
    </location>
</feature>
<dbReference type="Pfam" id="PF13966">
    <property type="entry name" value="zf-RVT"/>
    <property type="match status" value="1"/>
</dbReference>
<sequence length="310" mass="36321">MEGMNRAFIMKLAWGMLHENSLWVQFLKDKYMNSVGGEGLPVANLRDSVLWKSICKEWEVVNQNVSWNLGEGKTVLFWKDSWLENNGPLINLINPGLQVDTINHTVANMVDRSGNWKWEEFAHLLPMQTLMGIVGYIPPRQDADADSMIWKQTSDGKFTVKTAYLAGEEGDNVHRDPVWKIIWKWKGLERIKVFLWTVAHNAVMTNELRWRRRITDNRYCCYCGNAVENLIHVLRDCPKARRVWEGFVGIEERELFFSQNQYTWIISNLTSRKKCMRYGEWQLAFGITIWRDVIEHLAETRVVGLRLLSR</sequence>
<protein>
    <recommendedName>
        <fullName evidence="1">Reverse transcriptase zinc-binding domain-containing protein</fullName>
    </recommendedName>
</protein>
<organism evidence="2">
    <name type="scientific">Salix viminalis</name>
    <name type="common">Common osier</name>
    <name type="synonym">Basket willow</name>
    <dbReference type="NCBI Taxonomy" id="40686"/>
    <lineage>
        <taxon>Eukaryota</taxon>
        <taxon>Viridiplantae</taxon>
        <taxon>Streptophyta</taxon>
        <taxon>Embryophyta</taxon>
        <taxon>Tracheophyta</taxon>
        <taxon>Spermatophyta</taxon>
        <taxon>Magnoliopsida</taxon>
        <taxon>eudicotyledons</taxon>
        <taxon>Gunneridae</taxon>
        <taxon>Pentapetalae</taxon>
        <taxon>rosids</taxon>
        <taxon>fabids</taxon>
        <taxon>Malpighiales</taxon>
        <taxon>Salicaceae</taxon>
        <taxon>Saliceae</taxon>
        <taxon>Salix</taxon>
    </lineage>
</organism>
<dbReference type="InterPro" id="IPR026960">
    <property type="entry name" value="RVT-Znf"/>
</dbReference>
<gene>
    <name evidence="2" type="ORF">SVIM_LOCUS439138</name>
</gene>
<evidence type="ECO:0000313" key="2">
    <source>
        <dbReference type="EMBL" id="VFU59592.1"/>
    </source>
</evidence>
<dbReference type="AlphaFoldDB" id="A0A6N2N1I9"/>
<dbReference type="EMBL" id="CAADRP010002040">
    <property type="protein sequence ID" value="VFU59592.1"/>
    <property type="molecule type" value="Genomic_DNA"/>
</dbReference>
<accession>A0A6N2N1I9</accession>
<dbReference type="PANTHER" id="PTHR36617:SF15">
    <property type="entry name" value="REVERSE TRANSCRIPTASE ZINC-BINDING DOMAIN-CONTAINING PROTEIN"/>
    <property type="match status" value="1"/>
</dbReference>